<feature type="compositionally biased region" description="Basic and acidic residues" evidence="3">
    <location>
        <begin position="7"/>
        <end position="29"/>
    </location>
</feature>
<feature type="compositionally biased region" description="Basic residues" evidence="3">
    <location>
        <begin position="363"/>
        <end position="376"/>
    </location>
</feature>
<evidence type="ECO:0000313" key="4">
    <source>
        <dbReference type="EMBL" id="CAX74137.1"/>
    </source>
</evidence>
<gene>
    <name evidence="4" type="primary">hNRP</name>
</gene>
<dbReference type="EMBL" id="FN318408">
    <property type="protein sequence ID" value="CAX74137.1"/>
    <property type="molecule type" value="mRNA"/>
</dbReference>
<dbReference type="GO" id="GO:0006334">
    <property type="term" value="P:nucleosome assembly"/>
    <property type="evidence" value="ECO:0007669"/>
    <property type="project" value="InterPro"/>
</dbReference>
<dbReference type="Pfam" id="PF00956">
    <property type="entry name" value="NAP"/>
    <property type="match status" value="1"/>
</dbReference>
<protein>
    <submittedName>
        <fullName evidence="4">NAP-1-related protein</fullName>
    </submittedName>
</protein>
<dbReference type="Gene3D" id="1.20.5.1500">
    <property type="match status" value="1"/>
</dbReference>
<feature type="region of interest" description="Disordered" evidence="3">
    <location>
        <begin position="1"/>
        <end position="31"/>
    </location>
</feature>
<reference evidence="4" key="1">
    <citation type="journal article" date="2009" name="Nature">
        <title>The Schistosoma japonicum genome reveals features of host-parasite interplay.</title>
        <authorList>
            <person name="Liu F."/>
            <person name="Zhou Y."/>
            <person name="Wang Z.Q."/>
            <person name="Lu G."/>
            <person name="Zheng H."/>
            <person name="Brindley P.J."/>
            <person name="McManus D.P."/>
            <person name="Blair D."/>
            <person name="Zhang Q.H."/>
            <person name="Zhong Y."/>
            <person name="Wang S."/>
            <person name="Han Z.G."/>
            <person name="Chen Z."/>
        </authorList>
    </citation>
    <scope>NUCLEOTIDE SEQUENCE</scope>
    <source>
        <strain evidence="4">Anhui</strain>
    </source>
</reference>
<feature type="region of interest" description="Disordered" evidence="3">
    <location>
        <begin position="322"/>
        <end position="389"/>
    </location>
</feature>
<evidence type="ECO:0000256" key="1">
    <source>
        <dbReference type="ARBA" id="ARBA00009947"/>
    </source>
</evidence>
<proteinExistence type="evidence at transcript level"/>
<dbReference type="AlphaFoldDB" id="C1LHF9"/>
<dbReference type="SUPFAM" id="SSF143113">
    <property type="entry name" value="NAP-like"/>
    <property type="match status" value="1"/>
</dbReference>
<organism evidence="4">
    <name type="scientific">Schistosoma japonicum</name>
    <name type="common">Blood fluke</name>
    <dbReference type="NCBI Taxonomy" id="6182"/>
    <lineage>
        <taxon>Eukaryota</taxon>
        <taxon>Metazoa</taxon>
        <taxon>Spiralia</taxon>
        <taxon>Lophotrochozoa</taxon>
        <taxon>Platyhelminthes</taxon>
        <taxon>Trematoda</taxon>
        <taxon>Digenea</taxon>
        <taxon>Strigeidida</taxon>
        <taxon>Schistosomatoidea</taxon>
        <taxon>Schistosomatidae</taxon>
        <taxon>Schistosoma</taxon>
    </lineage>
</organism>
<dbReference type="FunFam" id="1.20.5.1500:FF:000001">
    <property type="entry name" value="Nucleosome assembly protein 1-like 1"/>
    <property type="match status" value="1"/>
</dbReference>
<dbReference type="InterPro" id="IPR037231">
    <property type="entry name" value="NAP-like_sf"/>
</dbReference>
<accession>C1LHF9</accession>
<evidence type="ECO:0000256" key="2">
    <source>
        <dbReference type="RuleBase" id="RU003876"/>
    </source>
</evidence>
<name>C1LHF9_SCHJA</name>
<feature type="compositionally biased region" description="Acidic residues" evidence="3">
    <location>
        <begin position="322"/>
        <end position="354"/>
    </location>
</feature>
<evidence type="ECO:0000256" key="3">
    <source>
        <dbReference type="SAM" id="MobiDB-lite"/>
    </source>
</evidence>
<dbReference type="GO" id="GO:0005634">
    <property type="term" value="C:nucleus"/>
    <property type="evidence" value="ECO:0007669"/>
    <property type="project" value="InterPro"/>
</dbReference>
<reference evidence="4" key="2">
    <citation type="submission" date="2009-03" db="EMBL/GenBank/DDBJ databases">
        <authorList>
            <person name="Gang L."/>
        </authorList>
    </citation>
    <scope>NUCLEOTIDE SEQUENCE</scope>
    <source>
        <strain evidence="4">Anhui</strain>
    </source>
</reference>
<comment type="similarity">
    <text evidence="1 2">Belongs to the nucleosome assembly protein (NAP) family.</text>
</comment>
<sequence>MDSSKGSSKEGGEFSDSAEFHESKSDDPKLQALQEYHLLPASVKRRVRALKKLQHETLKIDSEFYKELFELEAKYDVKHQLVFKKRRDVVSGSIEPNDEECDWPTDDDDSCLDNLSERLKSTANVTKEANNEDPQSEVKGIPDFWLKTLQNISLFDEIVQEHDRDILKHLVDIKCVLHTGDSPGFTLEFYFSPNKYFTNDVLTKTYYFNYEIPKDDPFSYEGPEIVRTVGCVIYWNPGKNVTVKLVKKVQKRKSGGAKRTVTKSVREDSFFNFFSPPAQALSDELDEDTEMLLESDFKLGQFLRESVIPKAVLYFTGEAIDSEFDDDDDDEDDDLDDEDYSEGDDDDKDEDENEKENSNLHPCRGRHNRAPNRPKHNQTTNERQECPQQ</sequence>
<dbReference type="InterPro" id="IPR002164">
    <property type="entry name" value="NAP_family"/>
</dbReference>
<dbReference type="PANTHER" id="PTHR11875">
    <property type="entry name" value="TESTIS-SPECIFIC Y-ENCODED PROTEIN"/>
    <property type="match status" value="1"/>
</dbReference>
<dbReference type="Gene3D" id="3.30.1120.90">
    <property type="entry name" value="Nucleosome assembly protein"/>
    <property type="match status" value="1"/>
</dbReference>